<organism evidence="1 2">
    <name type="scientific">Acorus calamus</name>
    <name type="common">Sweet flag</name>
    <dbReference type="NCBI Taxonomy" id="4465"/>
    <lineage>
        <taxon>Eukaryota</taxon>
        <taxon>Viridiplantae</taxon>
        <taxon>Streptophyta</taxon>
        <taxon>Embryophyta</taxon>
        <taxon>Tracheophyta</taxon>
        <taxon>Spermatophyta</taxon>
        <taxon>Magnoliopsida</taxon>
        <taxon>Liliopsida</taxon>
        <taxon>Acoraceae</taxon>
        <taxon>Acorus</taxon>
    </lineage>
</organism>
<accession>A0AAV9D394</accession>
<keyword evidence="2" id="KW-1185">Reference proteome</keyword>
<name>A0AAV9D394_ACOCL</name>
<gene>
    <name evidence="1" type="ORF">QJS10_CPA16g00663</name>
</gene>
<comment type="caution">
    <text evidence="1">The sequence shown here is derived from an EMBL/GenBank/DDBJ whole genome shotgun (WGS) entry which is preliminary data.</text>
</comment>
<dbReference type="EMBL" id="JAUJYO010000016">
    <property type="protein sequence ID" value="KAK1295391.1"/>
    <property type="molecule type" value="Genomic_DNA"/>
</dbReference>
<dbReference type="Proteomes" id="UP001180020">
    <property type="component" value="Unassembled WGS sequence"/>
</dbReference>
<reference evidence="1" key="2">
    <citation type="submission" date="2023-06" db="EMBL/GenBank/DDBJ databases">
        <authorList>
            <person name="Ma L."/>
            <person name="Liu K.-W."/>
            <person name="Li Z."/>
            <person name="Hsiao Y.-Y."/>
            <person name="Qi Y."/>
            <person name="Fu T."/>
            <person name="Tang G."/>
            <person name="Zhang D."/>
            <person name="Sun W.-H."/>
            <person name="Liu D.-K."/>
            <person name="Li Y."/>
            <person name="Chen G.-Z."/>
            <person name="Liu X.-D."/>
            <person name="Liao X.-Y."/>
            <person name="Jiang Y.-T."/>
            <person name="Yu X."/>
            <person name="Hao Y."/>
            <person name="Huang J."/>
            <person name="Zhao X.-W."/>
            <person name="Ke S."/>
            <person name="Chen Y.-Y."/>
            <person name="Wu W.-L."/>
            <person name="Hsu J.-L."/>
            <person name="Lin Y.-F."/>
            <person name="Huang M.-D."/>
            <person name="Li C.-Y."/>
            <person name="Huang L."/>
            <person name="Wang Z.-W."/>
            <person name="Zhao X."/>
            <person name="Zhong W.-Y."/>
            <person name="Peng D.-H."/>
            <person name="Ahmad S."/>
            <person name="Lan S."/>
            <person name="Zhang J.-S."/>
            <person name="Tsai W.-C."/>
            <person name="Van De Peer Y."/>
            <person name="Liu Z.-J."/>
        </authorList>
    </citation>
    <scope>NUCLEOTIDE SEQUENCE</scope>
    <source>
        <strain evidence="1">CP</strain>
        <tissue evidence="1">Leaves</tissue>
    </source>
</reference>
<proteinExistence type="predicted"/>
<sequence length="111" mass="12560">MSCLVHFEPLKHGFKWGHIKAFSHSKHITIENDAREISNYCKVEHPLKHTQVGVRENVGFQAPLAIKIPTVEGLAFTNRTRGSQPNAPFDSVNIVEDIDMADQFEDPINHD</sequence>
<evidence type="ECO:0000313" key="1">
    <source>
        <dbReference type="EMBL" id="KAK1295391.1"/>
    </source>
</evidence>
<evidence type="ECO:0000313" key="2">
    <source>
        <dbReference type="Proteomes" id="UP001180020"/>
    </source>
</evidence>
<protein>
    <submittedName>
        <fullName evidence="1">Uncharacterized protein</fullName>
    </submittedName>
</protein>
<reference evidence="1" key="1">
    <citation type="journal article" date="2023" name="Nat. Commun.">
        <title>Diploid and tetraploid genomes of Acorus and the evolution of monocots.</title>
        <authorList>
            <person name="Ma L."/>
            <person name="Liu K.W."/>
            <person name="Li Z."/>
            <person name="Hsiao Y.Y."/>
            <person name="Qi Y."/>
            <person name="Fu T."/>
            <person name="Tang G.D."/>
            <person name="Zhang D."/>
            <person name="Sun W.H."/>
            <person name="Liu D.K."/>
            <person name="Li Y."/>
            <person name="Chen G.Z."/>
            <person name="Liu X.D."/>
            <person name="Liao X.Y."/>
            <person name="Jiang Y.T."/>
            <person name="Yu X."/>
            <person name="Hao Y."/>
            <person name="Huang J."/>
            <person name="Zhao X.W."/>
            <person name="Ke S."/>
            <person name="Chen Y.Y."/>
            <person name="Wu W.L."/>
            <person name="Hsu J.L."/>
            <person name="Lin Y.F."/>
            <person name="Huang M.D."/>
            <person name="Li C.Y."/>
            <person name="Huang L."/>
            <person name="Wang Z.W."/>
            <person name="Zhao X."/>
            <person name="Zhong W.Y."/>
            <person name="Peng D.H."/>
            <person name="Ahmad S."/>
            <person name="Lan S."/>
            <person name="Zhang J.S."/>
            <person name="Tsai W.C."/>
            <person name="Van de Peer Y."/>
            <person name="Liu Z.J."/>
        </authorList>
    </citation>
    <scope>NUCLEOTIDE SEQUENCE</scope>
    <source>
        <strain evidence="1">CP</strain>
    </source>
</reference>
<dbReference type="AlphaFoldDB" id="A0AAV9D394"/>